<evidence type="ECO:0000313" key="2">
    <source>
        <dbReference type="Proteomes" id="UP001629156"/>
    </source>
</evidence>
<dbReference type="EMBL" id="JBELPZ010000009">
    <property type="protein sequence ID" value="MFL9844715.1"/>
    <property type="molecule type" value="Genomic_DNA"/>
</dbReference>
<proteinExistence type="predicted"/>
<name>A0ABW8YZZ1_9FLAO</name>
<keyword evidence="2" id="KW-1185">Reference proteome</keyword>
<gene>
    <name evidence="1" type="ORF">ABS766_09835</name>
</gene>
<reference evidence="1 2" key="1">
    <citation type="submission" date="2024-06" db="EMBL/GenBank/DDBJ databases">
        <authorList>
            <person name="Kaempfer P."/>
            <person name="Viver T."/>
        </authorList>
    </citation>
    <scope>NUCLEOTIDE SEQUENCE [LARGE SCALE GENOMIC DNA]</scope>
    <source>
        <strain evidence="1 2">ST-119</strain>
    </source>
</reference>
<protein>
    <submittedName>
        <fullName evidence="1">Uncharacterized protein</fullName>
    </submittedName>
</protein>
<sequence length="130" mass="15281">MSRMFDMFNNTRQEIWDLFKNPEVSIIDRIVLGSTFDNVVVLRKDIPKLLEAYRAFEADTSLPQQADEIENLYNSDEEFIAIAWNQTSVNCDVWISPDFNDLDEDECRKPYNISKHTDHWDLFQSPSLIS</sequence>
<dbReference type="Proteomes" id="UP001629156">
    <property type="component" value="Unassembled WGS sequence"/>
</dbReference>
<comment type="caution">
    <text evidence="1">The sequence shown here is derived from an EMBL/GenBank/DDBJ whole genome shotgun (WGS) entry which is preliminary data.</text>
</comment>
<organism evidence="1 2">
    <name type="scientific">Flavobacterium rhizosphaerae</name>
    <dbReference type="NCBI Taxonomy" id="3163298"/>
    <lineage>
        <taxon>Bacteria</taxon>
        <taxon>Pseudomonadati</taxon>
        <taxon>Bacteroidota</taxon>
        <taxon>Flavobacteriia</taxon>
        <taxon>Flavobacteriales</taxon>
        <taxon>Flavobacteriaceae</taxon>
        <taxon>Flavobacterium</taxon>
    </lineage>
</organism>
<evidence type="ECO:0000313" key="1">
    <source>
        <dbReference type="EMBL" id="MFL9844715.1"/>
    </source>
</evidence>
<accession>A0ABW8YZZ1</accession>